<dbReference type="InterPro" id="IPR050194">
    <property type="entry name" value="Glycosyltransferase_grp1"/>
</dbReference>
<reference evidence="2 3" key="1">
    <citation type="submission" date="2016-11" db="EMBL/GenBank/DDBJ databases">
        <authorList>
            <person name="Jaros S."/>
            <person name="Januszkiewicz K."/>
            <person name="Wedrychowicz H."/>
        </authorList>
    </citation>
    <scope>NUCLEOTIDE SEQUENCE [LARGE SCALE GENOMIC DNA]</scope>
    <source>
        <strain evidence="2 3">GAS242</strain>
    </source>
</reference>
<dbReference type="Proteomes" id="UP000190675">
    <property type="component" value="Chromosome I"/>
</dbReference>
<dbReference type="InterPro" id="IPR001296">
    <property type="entry name" value="Glyco_trans_1"/>
</dbReference>
<gene>
    <name evidence="2" type="ORF">SAMN05444169_5159</name>
</gene>
<organism evidence="2 3">
    <name type="scientific">Bradyrhizobium erythrophlei</name>
    <dbReference type="NCBI Taxonomy" id="1437360"/>
    <lineage>
        <taxon>Bacteria</taxon>
        <taxon>Pseudomonadati</taxon>
        <taxon>Pseudomonadota</taxon>
        <taxon>Alphaproteobacteria</taxon>
        <taxon>Hyphomicrobiales</taxon>
        <taxon>Nitrobacteraceae</taxon>
        <taxon>Bradyrhizobium</taxon>
    </lineage>
</organism>
<evidence type="ECO:0000313" key="3">
    <source>
        <dbReference type="Proteomes" id="UP000190675"/>
    </source>
</evidence>
<evidence type="ECO:0000313" key="2">
    <source>
        <dbReference type="EMBL" id="SHG99348.1"/>
    </source>
</evidence>
<keyword evidence="2" id="KW-0808">Transferase</keyword>
<sequence>MPDHLTIKSAQLASAKGPIEAADGGVRLRVAYMTGEYPRATDTFIQREVAALRALGHHVQTFSVRTPPASENVEAEILAGRKSTIYLLPPQGLIIAHLAQVFSSPGRYFAALALAWNICPPGIRAMARQVAYFAEAAMLVRLIRKHDLSHLHNHFADSSCSVAVIAAAMGEITYSFTIHGPTEFFEPKYWRIDEKVRRALFVNCISHFCRSQVMLFAPLDCWKKLRIVHCGVDPEAFEVKRHQGRGGRLLFVGRLAAIKGLPIILEVLARLEDVTLDIVGDGPDRQLLEEQARLLNISSRVRFLGYQSQQHIRGLFKQADVFVMSSFAEGVPVVLMEAMAAGIPVVAPRIAGIPELVRDGQSGLLVAPGDVNEMASAVDRLLRDAGLRNRFAIAARHDVERDFNIQTESRWLAEIVSSAIAGRSIGIRP</sequence>
<dbReference type="PANTHER" id="PTHR45947:SF3">
    <property type="entry name" value="SULFOQUINOVOSYL TRANSFERASE SQD2"/>
    <property type="match status" value="1"/>
</dbReference>
<evidence type="ECO:0000259" key="1">
    <source>
        <dbReference type="Pfam" id="PF00534"/>
    </source>
</evidence>
<dbReference type="OrthoDB" id="9790710at2"/>
<proteinExistence type="predicted"/>
<accession>A0A1M5PC73</accession>
<dbReference type="RefSeq" id="WP_079568357.1">
    <property type="nucleotide sequence ID" value="NZ_LT670818.1"/>
</dbReference>
<dbReference type="GO" id="GO:0016757">
    <property type="term" value="F:glycosyltransferase activity"/>
    <property type="evidence" value="ECO:0007669"/>
    <property type="project" value="InterPro"/>
</dbReference>
<protein>
    <submittedName>
        <fullName evidence="2">Glycosyltransferase involved in cell wall bisynthesis</fullName>
    </submittedName>
</protein>
<feature type="domain" description="Glycosyl transferase family 1" evidence="1">
    <location>
        <begin position="235"/>
        <end position="397"/>
    </location>
</feature>
<dbReference type="PANTHER" id="PTHR45947">
    <property type="entry name" value="SULFOQUINOVOSYL TRANSFERASE SQD2"/>
    <property type="match status" value="1"/>
</dbReference>
<dbReference type="Pfam" id="PF00534">
    <property type="entry name" value="Glycos_transf_1"/>
    <property type="match status" value="1"/>
</dbReference>
<dbReference type="EMBL" id="LT670818">
    <property type="protein sequence ID" value="SHG99348.1"/>
    <property type="molecule type" value="Genomic_DNA"/>
</dbReference>
<dbReference type="Gene3D" id="3.40.50.2000">
    <property type="entry name" value="Glycogen Phosphorylase B"/>
    <property type="match status" value="2"/>
</dbReference>
<dbReference type="CDD" id="cd03801">
    <property type="entry name" value="GT4_PimA-like"/>
    <property type="match status" value="1"/>
</dbReference>
<dbReference type="AlphaFoldDB" id="A0A1M5PC73"/>
<name>A0A1M5PC73_9BRAD</name>
<dbReference type="SUPFAM" id="SSF53756">
    <property type="entry name" value="UDP-Glycosyltransferase/glycogen phosphorylase"/>
    <property type="match status" value="1"/>
</dbReference>